<dbReference type="STRING" id="195105.CN97_10700"/>
<organism evidence="3 4">
    <name type="scientific">Haematobacter massiliensis</name>
    <dbReference type="NCBI Taxonomy" id="195105"/>
    <lineage>
        <taxon>Bacteria</taxon>
        <taxon>Pseudomonadati</taxon>
        <taxon>Pseudomonadota</taxon>
        <taxon>Alphaproteobacteria</taxon>
        <taxon>Rhodobacterales</taxon>
        <taxon>Paracoccaceae</taxon>
        <taxon>Haematobacter</taxon>
    </lineage>
</organism>
<dbReference type="Pfam" id="PF01052">
    <property type="entry name" value="FliMN_C"/>
    <property type="match status" value="1"/>
</dbReference>
<dbReference type="EMBL" id="JGYG01000002">
    <property type="protein sequence ID" value="KFI31461.1"/>
    <property type="molecule type" value="Genomic_DNA"/>
</dbReference>
<sequence length="297" mass="31826">MATGDSVLRRKASVRAARKAAPPTPERAARLALLRAARKVPGLDAVVENVEDGRHGLTELLDALPSPAFFGLLPGPEEALGLAALSFPGLASVVEARMTGRLAAGDPQIRRPTATDAVLTAEFIDSLIGEIAELPVGAGLRDMAGFRYGSYLDDPRPLDLMMEDRTYRTLRLTLSFGFGLRRAVLLLAIPEMERARLDTVPALPQPMLAADEWSRRLEAQVYGAALRFDVRLARLTLPLGEATSLRPGMVLPLDGASIEAVRLIGSDGRDIAEGRLGQMQGRRALRLSGPPLGAEKA</sequence>
<name>A0A086YB11_9RHOB</name>
<evidence type="ECO:0000259" key="2">
    <source>
        <dbReference type="Pfam" id="PF01052"/>
    </source>
</evidence>
<dbReference type="Gene3D" id="2.30.330.10">
    <property type="entry name" value="SpoA-like"/>
    <property type="match status" value="1"/>
</dbReference>
<gene>
    <name evidence="3" type="ORF">CN97_10700</name>
</gene>
<comment type="caution">
    <text evidence="3">The sequence shown here is derived from an EMBL/GenBank/DDBJ whole genome shotgun (WGS) entry which is preliminary data.</text>
</comment>
<dbReference type="Proteomes" id="UP000028826">
    <property type="component" value="Unassembled WGS sequence"/>
</dbReference>
<keyword evidence="3" id="KW-0969">Cilium</keyword>
<dbReference type="OrthoDB" id="7824563at2"/>
<feature type="region of interest" description="Disordered" evidence="1">
    <location>
        <begin position="1"/>
        <end position="23"/>
    </location>
</feature>
<proteinExistence type="predicted"/>
<dbReference type="eggNOG" id="COG1868">
    <property type="taxonomic scope" value="Bacteria"/>
</dbReference>
<keyword evidence="3" id="KW-0282">Flagellum</keyword>
<dbReference type="InterPro" id="IPR036429">
    <property type="entry name" value="SpoA-like_sf"/>
</dbReference>
<accession>A0A086YB11</accession>
<dbReference type="InterPro" id="IPR001543">
    <property type="entry name" value="FliN-like_C"/>
</dbReference>
<dbReference type="RefSeq" id="WP_051910972.1">
    <property type="nucleotide sequence ID" value="NZ_CAMIFG010000001.1"/>
</dbReference>
<dbReference type="AlphaFoldDB" id="A0A086YB11"/>
<keyword evidence="4" id="KW-1185">Reference proteome</keyword>
<evidence type="ECO:0000256" key="1">
    <source>
        <dbReference type="SAM" id="MobiDB-lite"/>
    </source>
</evidence>
<reference evidence="3 4" key="1">
    <citation type="submission" date="2014-03" db="EMBL/GenBank/DDBJ databases">
        <title>Genome of Haematobacter massiliensis CCUG 47968.</title>
        <authorList>
            <person name="Wang D."/>
            <person name="Wang G."/>
        </authorList>
    </citation>
    <scope>NUCLEOTIDE SEQUENCE [LARGE SCALE GENOMIC DNA]</scope>
    <source>
        <strain evidence="3 4">CCUG 47968</strain>
    </source>
</reference>
<feature type="domain" description="Flagellar motor switch protein FliN-like C-terminal" evidence="2">
    <location>
        <begin position="220"/>
        <end position="288"/>
    </location>
</feature>
<evidence type="ECO:0000313" key="3">
    <source>
        <dbReference type="EMBL" id="KFI31461.1"/>
    </source>
</evidence>
<feature type="compositionally biased region" description="Basic residues" evidence="1">
    <location>
        <begin position="9"/>
        <end position="18"/>
    </location>
</feature>
<protein>
    <submittedName>
        <fullName evidence="3">Flagellar switch protein FliM</fullName>
    </submittedName>
</protein>
<keyword evidence="3" id="KW-0966">Cell projection</keyword>
<evidence type="ECO:0000313" key="4">
    <source>
        <dbReference type="Proteomes" id="UP000028826"/>
    </source>
</evidence>
<dbReference type="SUPFAM" id="SSF101801">
    <property type="entry name" value="Surface presentation of antigens (SPOA)"/>
    <property type="match status" value="1"/>
</dbReference>